<dbReference type="Gene3D" id="3.10.10.10">
    <property type="entry name" value="HIV Type 1 Reverse Transcriptase, subunit A, domain 1"/>
    <property type="match status" value="1"/>
</dbReference>
<name>A0A1X7UGW1_AMPQE</name>
<reference evidence="1" key="1">
    <citation type="submission" date="2017-05" db="UniProtKB">
        <authorList>
            <consortium name="EnsemblMetazoa"/>
        </authorList>
    </citation>
    <scope>IDENTIFICATION</scope>
</reference>
<dbReference type="InterPro" id="IPR043502">
    <property type="entry name" value="DNA/RNA_pol_sf"/>
</dbReference>
<organism evidence="1">
    <name type="scientific">Amphimedon queenslandica</name>
    <name type="common">Sponge</name>
    <dbReference type="NCBI Taxonomy" id="400682"/>
    <lineage>
        <taxon>Eukaryota</taxon>
        <taxon>Metazoa</taxon>
        <taxon>Porifera</taxon>
        <taxon>Demospongiae</taxon>
        <taxon>Heteroscleromorpha</taxon>
        <taxon>Haplosclerida</taxon>
        <taxon>Niphatidae</taxon>
        <taxon>Amphimedon</taxon>
    </lineage>
</organism>
<dbReference type="InterPro" id="IPR043128">
    <property type="entry name" value="Rev_trsase/Diguanyl_cyclase"/>
</dbReference>
<evidence type="ECO:0000313" key="1">
    <source>
        <dbReference type="EnsemblMetazoa" id="Aqu2.1.26716_001"/>
    </source>
</evidence>
<dbReference type="EnsemblMetazoa" id="Aqu2.1.26716_001">
    <property type="protein sequence ID" value="Aqu2.1.26716_001"/>
    <property type="gene ID" value="Aqu2.1.26716"/>
</dbReference>
<evidence type="ECO:0008006" key="2">
    <source>
        <dbReference type="Google" id="ProtNLM"/>
    </source>
</evidence>
<dbReference type="PANTHER" id="PTHR33064:SF37">
    <property type="entry name" value="RIBONUCLEASE H"/>
    <property type="match status" value="1"/>
</dbReference>
<dbReference type="SUPFAM" id="SSF56672">
    <property type="entry name" value="DNA/RNA polymerases"/>
    <property type="match status" value="1"/>
</dbReference>
<dbReference type="AlphaFoldDB" id="A0A1X7UGW1"/>
<dbReference type="InterPro" id="IPR051320">
    <property type="entry name" value="Viral_Replic_Matur_Polypro"/>
</dbReference>
<accession>A0A1X7UGW1</accession>
<dbReference type="PANTHER" id="PTHR33064">
    <property type="entry name" value="POL PROTEIN"/>
    <property type="match status" value="1"/>
</dbReference>
<dbReference type="Gene3D" id="3.30.70.270">
    <property type="match status" value="2"/>
</dbReference>
<protein>
    <recommendedName>
        <fullName evidence="2">Reverse transcriptase domain-containing protein</fullName>
    </recommendedName>
</protein>
<sequence>RQSKFISKLDVTCGYLQVPVSPKDGLKMLCTTPFGLFQLIVMRFGLNGAPATFQLLMDFCYKFRIMLQFTLLTWLSLANQSKCELATDHCDYLGHVIGNKVVRPENEKLHAVQSFPIPKTMTDVRAFLGRTGYYSRFIPDYAAVAVPLTDLVK</sequence>
<dbReference type="STRING" id="400682.A0A1X7UGW1"/>
<proteinExistence type="predicted"/>
<dbReference type="InParanoid" id="A0A1X7UGW1"/>
<dbReference type="eggNOG" id="KOG0017">
    <property type="taxonomic scope" value="Eukaryota"/>
</dbReference>